<evidence type="ECO:0000313" key="2">
    <source>
        <dbReference type="EMBL" id="GGJ23297.1"/>
    </source>
</evidence>
<dbReference type="RefSeq" id="WP_229684625.1">
    <property type="nucleotide sequence ID" value="NZ_BMOD01000002.1"/>
</dbReference>
<feature type="region of interest" description="Disordered" evidence="1">
    <location>
        <begin position="1"/>
        <end position="25"/>
    </location>
</feature>
<evidence type="ECO:0000313" key="3">
    <source>
        <dbReference type="Proteomes" id="UP000632222"/>
    </source>
</evidence>
<dbReference type="EMBL" id="BMOD01000002">
    <property type="protein sequence ID" value="GGJ23297.1"/>
    <property type="molecule type" value="Genomic_DNA"/>
</dbReference>
<keyword evidence="3" id="KW-1185">Reference proteome</keyword>
<evidence type="ECO:0008006" key="4">
    <source>
        <dbReference type="Google" id="ProtNLM"/>
    </source>
</evidence>
<organism evidence="2 3">
    <name type="scientific">Deinococcus roseus</name>
    <dbReference type="NCBI Taxonomy" id="392414"/>
    <lineage>
        <taxon>Bacteria</taxon>
        <taxon>Thermotogati</taxon>
        <taxon>Deinococcota</taxon>
        <taxon>Deinococci</taxon>
        <taxon>Deinococcales</taxon>
        <taxon>Deinococcaceae</taxon>
        <taxon>Deinococcus</taxon>
    </lineage>
</organism>
<accession>A0ABQ2CUX3</accession>
<dbReference type="Proteomes" id="UP000632222">
    <property type="component" value="Unassembled WGS sequence"/>
</dbReference>
<sequence length="276" mass="30573">MIRRIAGPPRSPRTRSPKPTENRMTHTLTPMFPEAIPVLARLLPEGEARYLGLSASFCDLHAFLRHLHDSNWYGYLHVTLGEQSVYVLVFEGRIIAASSGNQVGELALGEMLQLFTAGAVLNAYQIDPNLTHSLAGVSSRVWKVTPTDNFSGVLVEQGSCILMMDGKVLGRLQVEVGETGVFPAPLRPQTLILPKPLAGWAHQQYPVTLRGRDALSPITPTHQNFRKNHGQQGVDFLKGLGQELTPAEYSLRNDIPLHDLEPMVQSWLKDGFIKNK</sequence>
<protein>
    <recommendedName>
        <fullName evidence="4">DUF4388 domain-containing protein</fullName>
    </recommendedName>
</protein>
<comment type="caution">
    <text evidence="2">The sequence shown here is derived from an EMBL/GenBank/DDBJ whole genome shotgun (WGS) entry which is preliminary data.</text>
</comment>
<reference evidence="3" key="1">
    <citation type="journal article" date="2019" name="Int. J. Syst. Evol. Microbiol.">
        <title>The Global Catalogue of Microorganisms (GCM) 10K type strain sequencing project: providing services to taxonomists for standard genome sequencing and annotation.</title>
        <authorList>
            <consortium name="The Broad Institute Genomics Platform"/>
            <consortium name="The Broad Institute Genome Sequencing Center for Infectious Disease"/>
            <person name="Wu L."/>
            <person name="Ma J."/>
        </authorList>
    </citation>
    <scope>NUCLEOTIDE SEQUENCE [LARGE SCALE GENOMIC DNA]</scope>
    <source>
        <strain evidence="3">JCM 14370</strain>
    </source>
</reference>
<evidence type="ECO:0000256" key="1">
    <source>
        <dbReference type="SAM" id="MobiDB-lite"/>
    </source>
</evidence>
<proteinExistence type="predicted"/>
<name>A0ABQ2CUX3_9DEIO</name>
<gene>
    <name evidence="2" type="ORF">GCM10008938_06840</name>
</gene>